<dbReference type="PANTHER" id="PTHR34921">
    <property type="entry name" value="MEIOTIC RECOMBINATION PROTEIN REC114"/>
    <property type="match status" value="1"/>
</dbReference>
<dbReference type="AlphaFoldDB" id="A0A4Z2FRX6"/>
<gene>
    <name evidence="1" type="primary">REC114</name>
    <name evidence="1" type="ORF">EYF80_046144</name>
</gene>
<comment type="caution">
    <text evidence="1">The sequence shown here is derived from an EMBL/GenBank/DDBJ whole genome shotgun (WGS) entry which is preliminary data.</text>
</comment>
<dbReference type="Proteomes" id="UP000314294">
    <property type="component" value="Unassembled WGS sequence"/>
</dbReference>
<dbReference type="PANTHER" id="PTHR34921:SF1">
    <property type="entry name" value="MEIOTIC RECOMBINATION PROTEIN REC114"/>
    <property type="match status" value="1"/>
</dbReference>
<keyword evidence="2" id="KW-1185">Reference proteome</keyword>
<accession>A0A4Z2FRX6</accession>
<evidence type="ECO:0000313" key="2">
    <source>
        <dbReference type="Proteomes" id="UP000314294"/>
    </source>
</evidence>
<dbReference type="InterPro" id="IPR029168">
    <property type="entry name" value="REC114L"/>
</dbReference>
<sequence length="142" mass="15582">MATSPSWRLKRYGRCIPDSTGGKQWKVFESNDNGPEMFLTIVKSGYLLVLQGQESLDTIPFLGGSVKGKVELEPEVVTGSLTIRRLTQHILGESAVTLPRAYRDPPPAAGDLEPVLRLCLLDPGFPAFVESVEDELKKLLEG</sequence>
<organism evidence="1 2">
    <name type="scientific">Liparis tanakae</name>
    <name type="common">Tanaka's snailfish</name>
    <dbReference type="NCBI Taxonomy" id="230148"/>
    <lineage>
        <taxon>Eukaryota</taxon>
        <taxon>Metazoa</taxon>
        <taxon>Chordata</taxon>
        <taxon>Craniata</taxon>
        <taxon>Vertebrata</taxon>
        <taxon>Euteleostomi</taxon>
        <taxon>Actinopterygii</taxon>
        <taxon>Neopterygii</taxon>
        <taxon>Teleostei</taxon>
        <taxon>Neoteleostei</taxon>
        <taxon>Acanthomorphata</taxon>
        <taxon>Eupercaria</taxon>
        <taxon>Perciformes</taxon>
        <taxon>Cottioidei</taxon>
        <taxon>Cottales</taxon>
        <taxon>Liparidae</taxon>
        <taxon>Liparis</taxon>
    </lineage>
</organism>
<proteinExistence type="predicted"/>
<protein>
    <submittedName>
        <fullName evidence="1">Meiotic recombination protein REC114</fullName>
    </submittedName>
</protein>
<dbReference type="Pfam" id="PF15165">
    <property type="entry name" value="REC114-like"/>
    <property type="match status" value="2"/>
</dbReference>
<evidence type="ECO:0000313" key="1">
    <source>
        <dbReference type="EMBL" id="TNN43675.1"/>
    </source>
</evidence>
<reference evidence="1 2" key="1">
    <citation type="submission" date="2019-03" db="EMBL/GenBank/DDBJ databases">
        <title>First draft genome of Liparis tanakae, snailfish: a comprehensive survey of snailfish specific genes.</title>
        <authorList>
            <person name="Kim W."/>
            <person name="Song I."/>
            <person name="Jeong J.-H."/>
            <person name="Kim D."/>
            <person name="Kim S."/>
            <person name="Ryu S."/>
            <person name="Song J.Y."/>
            <person name="Lee S.K."/>
        </authorList>
    </citation>
    <scope>NUCLEOTIDE SEQUENCE [LARGE SCALE GENOMIC DNA]</scope>
    <source>
        <tissue evidence="1">Muscle</tissue>
    </source>
</reference>
<dbReference type="OrthoDB" id="6479200at2759"/>
<name>A0A4Z2FRX6_9TELE</name>
<dbReference type="EMBL" id="SRLO01000952">
    <property type="protein sequence ID" value="TNN43675.1"/>
    <property type="molecule type" value="Genomic_DNA"/>
</dbReference>